<evidence type="ECO:0000313" key="1">
    <source>
        <dbReference type="EMBL" id="KAI3677909.1"/>
    </source>
</evidence>
<sequence length="114" mass="12478">MQFSPVGRLSSTTTEDVVLMVAVLTLGKILLKWTEVMPTLLGKSPRVVASGFARRCIVHGGGSRGVPVRQASRFSSSKVSRVIVEQVLTTRVVAKHLLMKVFFSELYTAAYLIL</sequence>
<dbReference type="Proteomes" id="UP001055879">
    <property type="component" value="Linkage Group LG14"/>
</dbReference>
<reference evidence="1 2" key="2">
    <citation type="journal article" date="2022" name="Mol. Ecol. Resour.">
        <title>The genomes of chicory, endive, great burdock and yacon provide insights into Asteraceae paleo-polyploidization history and plant inulin production.</title>
        <authorList>
            <person name="Fan W."/>
            <person name="Wang S."/>
            <person name="Wang H."/>
            <person name="Wang A."/>
            <person name="Jiang F."/>
            <person name="Liu H."/>
            <person name="Zhao H."/>
            <person name="Xu D."/>
            <person name="Zhang Y."/>
        </authorList>
    </citation>
    <scope>NUCLEOTIDE SEQUENCE [LARGE SCALE GENOMIC DNA]</scope>
    <source>
        <strain evidence="2">cv. Niubang</strain>
    </source>
</reference>
<proteinExistence type="predicted"/>
<reference evidence="2" key="1">
    <citation type="journal article" date="2022" name="Mol. Ecol. Resour.">
        <title>The genomes of chicory, endive, great burdock and yacon provide insights into Asteraceae palaeo-polyploidization history and plant inulin production.</title>
        <authorList>
            <person name="Fan W."/>
            <person name="Wang S."/>
            <person name="Wang H."/>
            <person name="Wang A."/>
            <person name="Jiang F."/>
            <person name="Liu H."/>
            <person name="Zhao H."/>
            <person name="Xu D."/>
            <person name="Zhang Y."/>
        </authorList>
    </citation>
    <scope>NUCLEOTIDE SEQUENCE [LARGE SCALE GENOMIC DNA]</scope>
    <source>
        <strain evidence="2">cv. Niubang</strain>
    </source>
</reference>
<keyword evidence="2" id="KW-1185">Reference proteome</keyword>
<evidence type="ECO:0000313" key="2">
    <source>
        <dbReference type="Proteomes" id="UP001055879"/>
    </source>
</evidence>
<accession>A0ACB8Y6G3</accession>
<comment type="caution">
    <text evidence="1">The sequence shown here is derived from an EMBL/GenBank/DDBJ whole genome shotgun (WGS) entry which is preliminary data.</text>
</comment>
<organism evidence="1 2">
    <name type="scientific">Arctium lappa</name>
    <name type="common">Greater burdock</name>
    <name type="synonym">Lappa major</name>
    <dbReference type="NCBI Taxonomy" id="4217"/>
    <lineage>
        <taxon>Eukaryota</taxon>
        <taxon>Viridiplantae</taxon>
        <taxon>Streptophyta</taxon>
        <taxon>Embryophyta</taxon>
        <taxon>Tracheophyta</taxon>
        <taxon>Spermatophyta</taxon>
        <taxon>Magnoliopsida</taxon>
        <taxon>eudicotyledons</taxon>
        <taxon>Gunneridae</taxon>
        <taxon>Pentapetalae</taxon>
        <taxon>asterids</taxon>
        <taxon>campanulids</taxon>
        <taxon>Asterales</taxon>
        <taxon>Asteraceae</taxon>
        <taxon>Carduoideae</taxon>
        <taxon>Cardueae</taxon>
        <taxon>Arctiinae</taxon>
        <taxon>Arctium</taxon>
    </lineage>
</organism>
<gene>
    <name evidence="1" type="ORF">L6452_37183</name>
</gene>
<dbReference type="EMBL" id="CM042060">
    <property type="protein sequence ID" value="KAI3677909.1"/>
    <property type="molecule type" value="Genomic_DNA"/>
</dbReference>
<protein>
    <submittedName>
        <fullName evidence="1">Uncharacterized protein</fullName>
    </submittedName>
</protein>
<name>A0ACB8Y6G3_ARCLA</name>